<evidence type="ECO:0000256" key="5">
    <source>
        <dbReference type="ARBA" id="ARBA00023163"/>
    </source>
</evidence>
<dbReference type="InterPro" id="IPR000943">
    <property type="entry name" value="RNA_pol_sigma70"/>
</dbReference>
<dbReference type="InterPro" id="IPR013324">
    <property type="entry name" value="RNA_pol_sigma_r3/r4-like"/>
</dbReference>
<dbReference type="CDD" id="cd06171">
    <property type="entry name" value="Sigma70_r4"/>
    <property type="match status" value="1"/>
</dbReference>
<dbReference type="InterPro" id="IPR007630">
    <property type="entry name" value="RNA_pol_sigma70_r4"/>
</dbReference>
<dbReference type="InterPro" id="IPR036388">
    <property type="entry name" value="WH-like_DNA-bd_sf"/>
</dbReference>
<keyword evidence="4 6" id="KW-0238">DNA-binding</keyword>
<dbReference type="RefSeq" id="WP_353648026.1">
    <property type="nucleotide sequence ID" value="NZ_CP159218.1"/>
</dbReference>
<dbReference type="SUPFAM" id="SSF88659">
    <property type="entry name" value="Sigma3 and sigma4 domains of RNA polymerase sigma factors"/>
    <property type="match status" value="2"/>
</dbReference>
<evidence type="ECO:0000256" key="6">
    <source>
        <dbReference type="RuleBase" id="RU362124"/>
    </source>
</evidence>
<dbReference type="Pfam" id="PF00140">
    <property type="entry name" value="Sigma70_r1_2"/>
    <property type="match status" value="1"/>
</dbReference>
<dbReference type="NCBIfam" id="TIGR02937">
    <property type="entry name" value="sigma70-ECF"/>
    <property type="match status" value="1"/>
</dbReference>
<evidence type="ECO:0000259" key="7">
    <source>
        <dbReference type="PROSITE" id="PS00715"/>
    </source>
</evidence>
<dbReference type="SUPFAM" id="SSF88946">
    <property type="entry name" value="Sigma2 domain of RNA polymerase sigma factors"/>
    <property type="match status" value="1"/>
</dbReference>
<dbReference type="InterPro" id="IPR007624">
    <property type="entry name" value="RNA_pol_sigma70_r3"/>
</dbReference>
<name>A0AAU8DKX7_9ACTN</name>
<keyword evidence="3 6" id="KW-0731">Sigma factor</keyword>
<evidence type="ECO:0000259" key="8">
    <source>
        <dbReference type="PROSITE" id="PS00716"/>
    </source>
</evidence>
<comment type="similarity">
    <text evidence="1 6">Belongs to the sigma-70 factor family.</text>
</comment>
<evidence type="ECO:0000256" key="2">
    <source>
        <dbReference type="ARBA" id="ARBA00023015"/>
    </source>
</evidence>
<sequence length="324" mass="36330">MTTSFAEALENVDISEDLDAQSPAADLVRVYLNGIGKTALLSAEDEVVLAKSIEAGLYAQHKLKIHPRLGAKSKGDLRTIVRQGERARQHLLVANLRLVVSLAKRYTGRGMPLLDLIQEGNLGLIRAVEKFDYTKGFKFSTYATWWIRQAISRGMADQGRTIRLPVHLVEQVNKLSRLKRELHQQYGRDATLEELAEESGIPVEKINDLMDHARDPVSLDMPVGADEEAPLGDFIEDSESTSAEAVVVAGFMHSDIERVLDTLDERERTVVRMRYGLADGRPHTLDEIGRVFGISRERVRQIERESMAKLRVGDRSEVLRSYAS</sequence>
<accession>A0AAU8DKX7</accession>
<dbReference type="Pfam" id="PF04545">
    <property type="entry name" value="Sigma70_r4"/>
    <property type="match status" value="1"/>
</dbReference>
<dbReference type="InterPro" id="IPR007627">
    <property type="entry name" value="RNA_pol_sigma70_r2"/>
</dbReference>
<dbReference type="NCBIfam" id="NF005920">
    <property type="entry name" value="PRK07921.1"/>
    <property type="match status" value="1"/>
</dbReference>
<dbReference type="PRINTS" id="PR00046">
    <property type="entry name" value="SIGMA70FCT"/>
</dbReference>
<dbReference type="InterPro" id="IPR009042">
    <property type="entry name" value="RNA_pol_sigma70_r1_2"/>
</dbReference>
<evidence type="ECO:0000256" key="4">
    <source>
        <dbReference type="ARBA" id="ARBA00023125"/>
    </source>
</evidence>
<dbReference type="InterPro" id="IPR014284">
    <property type="entry name" value="RNA_pol_sigma-70_dom"/>
</dbReference>
<dbReference type="GO" id="GO:0003677">
    <property type="term" value="F:DNA binding"/>
    <property type="evidence" value="ECO:0007669"/>
    <property type="project" value="UniProtKB-KW"/>
</dbReference>
<evidence type="ECO:0000256" key="1">
    <source>
        <dbReference type="ARBA" id="ARBA00007788"/>
    </source>
</evidence>
<evidence type="ECO:0000313" key="9">
    <source>
        <dbReference type="EMBL" id="XCG62411.1"/>
    </source>
</evidence>
<organism evidence="9">
    <name type="scientific">Nakamurella sp. A5-74</name>
    <dbReference type="NCBI Taxonomy" id="3158264"/>
    <lineage>
        <taxon>Bacteria</taxon>
        <taxon>Bacillati</taxon>
        <taxon>Actinomycetota</taxon>
        <taxon>Actinomycetes</taxon>
        <taxon>Nakamurellales</taxon>
        <taxon>Nakamurellaceae</taxon>
        <taxon>Nakamurella</taxon>
    </lineage>
</organism>
<dbReference type="PANTHER" id="PTHR30603">
    <property type="entry name" value="RNA POLYMERASE SIGMA FACTOR RPO"/>
    <property type="match status" value="1"/>
</dbReference>
<dbReference type="InterPro" id="IPR050239">
    <property type="entry name" value="Sigma-70_RNA_pol_init_factors"/>
</dbReference>
<keyword evidence="5 6" id="KW-0804">Transcription</keyword>
<dbReference type="Pfam" id="PF04542">
    <property type="entry name" value="Sigma70_r2"/>
    <property type="match status" value="1"/>
</dbReference>
<dbReference type="FunFam" id="1.10.601.10:FF:000001">
    <property type="entry name" value="RNA polymerase sigma factor SigA"/>
    <property type="match status" value="1"/>
</dbReference>
<dbReference type="Gene3D" id="1.10.10.10">
    <property type="entry name" value="Winged helix-like DNA-binding domain superfamily/Winged helix DNA-binding domain"/>
    <property type="match status" value="2"/>
</dbReference>
<evidence type="ECO:0000256" key="3">
    <source>
        <dbReference type="ARBA" id="ARBA00023082"/>
    </source>
</evidence>
<comment type="function">
    <text evidence="6">Sigma factors are initiation factors that promote the attachment of RNA polymerase to specific initiation sites and are then released.</text>
</comment>
<keyword evidence="2 6" id="KW-0805">Transcription regulation</keyword>
<dbReference type="InterPro" id="IPR013325">
    <property type="entry name" value="RNA_pol_sigma_r2"/>
</dbReference>
<feature type="domain" description="RNA polymerase sigma-70" evidence="8">
    <location>
        <begin position="284"/>
        <end position="310"/>
    </location>
</feature>
<dbReference type="EMBL" id="CP159218">
    <property type="protein sequence ID" value="XCG62411.1"/>
    <property type="molecule type" value="Genomic_DNA"/>
</dbReference>
<proteinExistence type="inferred from homology"/>
<dbReference type="Gene3D" id="1.10.601.10">
    <property type="entry name" value="RNA Polymerase Primary Sigma Factor"/>
    <property type="match status" value="2"/>
</dbReference>
<dbReference type="Pfam" id="PF04539">
    <property type="entry name" value="Sigma70_r3"/>
    <property type="match status" value="1"/>
</dbReference>
<protein>
    <recommendedName>
        <fullName evidence="6">RNA polymerase sigma factor</fullName>
    </recommendedName>
</protein>
<dbReference type="PROSITE" id="PS00715">
    <property type="entry name" value="SIGMA70_1"/>
    <property type="match status" value="1"/>
</dbReference>
<reference evidence="9" key="1">
    <citation type="submission" date="2024-05" db="EMBL/GenBank/DDBJ databases">
        <authorList>
            <person name="Cai S.Y."/>
            <person name="Jin L.M."/>
            <person name="Li H.R."/>
        </authorList>
    </citation>
    <scope>NUCLEOTIDE SEQUENCE</scope>
    <source>
        <strain evidence="9">A5-74</strain>
    </source>
</reference>
<dbReference type="PROSITE" id="PS00716">
    <property type="entry name" value="SIGMA70_2"/>
    <property type="match status" value="1"/>
</dbReference>
<feature type="domain" description="RNA polymerase sigma-70" evidence="7">
    <location>
        <begin position="115"/>
        <end position="128"/>
    </location>
</feature>
<dbReference type="AlphaFoldDB" id="A0AAU8DKX7"/>
<dbReference type="PANTHER" id="PTHR30603:SF60">
    <property type="entry name" value="RNA POLYMERASE SIGMA FACTOR RPOD"/>
    <property type="match status" value="1"/>
</dbReference>
<gene>
    <name evidence="9" type="ORF">ABLG96_14260</name>
</gene>
<dbReference type="GO" id="GO:0016987">
    <property type="term" value="F:sigma factor activity"/>
    <property type="evidence" value="ECO:0007669"/>
    <property type="project" value="UniProtKB-KW"/>
</dbReference>
<dbReference type="GO" id="GO:0006352">
    <property type="term" value="P:DNA-templated transcription initiation"/>
    <property type="evidence" value="ECO:0007669"/>
    <property type="project" value="InterPro"/>
</dbReference>